<gene>
    <name evidence="16" type="ORF">AaeL_AAEL005714</name>
</gene>
<keyword evidence="8" id="KW-0847">Vitamin C</keyword>
<proteinExistence type="inferred from homology"/>
<dbReference type="InterPro" id="IPR059068">
    <property type="entry name" value="TPR_P4H"/>
</dbReference>
<keyword evidence="12" id="KW-0325">Glycoprotein</keyword>
<dbReference type="STRING" id="7159.Q0IFD8"/>
<comment type="subcellular location">
    <subcellularLocation>
        <location evidence="3">Endoplasmic reticulum lumen</location>
    </subcellularLocation>
</comment>
<evidence type="ECO:0000256" key="1">
    <source>
        <dbReference type="ARBA" id="ARBA00001961"/>
    </source>
</evidence>
<dbReference type="PaxDb" id="7159-AAEL005714-PA"/>
<dbReference type="PROSITE" id="PS51471">
    <property type="entry name" value="FE2OG_OXY"/>
    <property type="match status" value="1"/>
</dbReference>
<dbReference type="Pfam" id="PF08336">
    <property type="entry name" value="P4Ha_N"/>
    <property type="match status" value="1"/>
</dbReference>
<keyword evidence="9" id="KW-0223">Dioxygenase</keyword>
<dbReference type="InterPro" id="IPR013547">
    <property type="entry name" value="P4H_N"/>
</dbReference>
<dbReference type="InterPro" id="IPR006620">
    <property type="entry name" value="Pro_4_hyd_alph"/>
</dbReference>
<evidence type="ECO:0000256" key="14">
    <source>
        <dbReference type="SAM" id="SignalP"/>
    </source>
</evidence>
<feature type="domain" description="Fe2OG dioxygenase" evidence="15">
    <location>
        <begin position="405"/>
        <end position="507"/>
    </location>
</feature>
<dbReference type="InterPro" id="IPR011990">
    <property type="entry name" value="TPR-like_helical_dom_sf"/>
</dbReference>
<evidence type="ECO:0000256" key="9">
    <source>
        <dbReference type="ARBA" id="ARBA00022964"/>
    </source>
</evidence>
<keyword evidence="6" id="KW-0479">Metal-binding</keyword>
<reference evidence="16" key="1">
    <citation type="submission" date="2005-10" db="EMBL/GenBank/DDBJ databases">
        <authorList>
            <person name="Loftus B.J."/>
            <person name="Nene V.M."/>
            <person name="Hannick L.I."/>
            <person name="Bidwell S."/>
            <person name="Haas B."/>
            <person name="Amedeo P."/>
            <person name="Orvis J."/>
            <person name="Wortman J.R."/>
            <person name="White O.R."/>
            <person name="Salzberg S."/>
            <person name="Shumway M."/>
            <person name="Koo H."/>
            <person name="Zhao Y."/>
            <person name="Holmes M."/>
            <person name="Miller J."/>
            <person name="Schatz M."/>
            <person name="Pop M."/>
            <person name="Pai G."/>
            <person name="Utterback T."/>
            <person name="Rogers Y.-H."/>
            <person name="Kravitz S."/>
            <person name="Fraser C.M."/>
        </authorList>
    </citation>
    <scope>NUCLEOTIDE SEQUENCE</scope>
    <source>
        <strain evidence="16">Liverpool</strain>
    </source>
</reference>
<feature type="chain" id="PRO_5014306750" description="procollagen-proline 4-dioxygenase" evidence="14">
    <location>
        <begin position="26"/>
        <end position="522"/>
    </location>
</feature>
<reference evidence="16" key="3">
    <citation type="submission" date="2012-09" db="EMBL/GenBank/DDBJ databases">
        <authorList>
            <consortium name="VectorBase"/>
        </authorList>
    </citation>
    <scope>NUCLEOTIDE SEQUENCE</scope>
    <source>
        <strain evidence="16">Liverpool</strain>
    </source>
</reference>
<comment type="function">
    <text evidence="2">Catalyzes the post-translational formation of 4-hydroxyproline in -Xaa-Pro-Gly- sequences in collagens and other proteins.</text>
</comment>
<dbReference type="PhylomeDB" id="Q0IFD8"/>
<evidence type="ECO:0000256" key="7">
    <source>
        <dbReference type="ARBA" id="ARBA00022824"/>
    </source>
</evidence>
<sequence length="522" mass="59911">IHFDKMFCVMLHCILLLIVSPVVRSEVYSALSDLDKLIKTEDAALKELDIYIREQEKRMIELRRRAKRMNAAHIEALENAKEYLFNPVNAFLLIKRLTIELNDIELITKDISEHILMSVSDEKPQEFPNLEDLEGAMDALIRLQDVYNLDTSVIANGIGGTGSKMLSDDCFELGQHLQQIGDTHGAAKWYKEAYNRFTLGKTSLRQKVKILEYLASYTYTIGKVEEALAYISELHHLVPDHESTLHQKTFYEDILWYQQEQVRTTLFRSNRIPSSKASMSSLTTFKKLCRGEIQRNVSETSHLKCRYVSNLSAFSKIGPFKLEEMHLKPKIVIFHDVLSDTEIELLKRLAKPILERATIANQQTGKAERSKDRVSKSSWFPDEYHSTIRTITKRVADMTGLSMDTAEELQVVNYGLGGQYDPHFDFFHWGKLKEVNRIATVLFYMSDVSIGGATVFPKLGVTLEARKGTAAFWYNLHSSGELDYSTLHGACPVLIGEKWVANKWIRERGQEFRRKCDPKDLE</sequence>
<dbReference type="GO" id="GO:0004656">
    <property type="term" value="F:procollagen-proline 4-dioxygenase activity"/>
    <property type="evidence" value="ECO:0007669"/>
    <property type="project" value="UniProtKB-EC"/>
</dbReference>
<dbReference type="InterPro" id="IPR005123">
    <property type="entry name" value="Oxoglu/Fe-dep_dioxygenase_dom"/>
</dbReference>
<evidence type="ECO:0000256" key="2">
    <source>
        <dbReference type="ARBA" id="ARBA00002035"/>
    </source>
</evidence>
<reference evidence="16" key="2">
    <citation type="journal article" date="2007" name="Science">
        <title>Genome sequence of Aedes aegypti, a major arbovirus vector.</title>
        <authorList>
            <person name="Nene V."/>
            <person name="Wortman J.R."/>
            <person name="Lawson D."/>
            <person name="Haas B."/>
            <person name="Kodira C."/>
            <person name="Tu Z.J."/>
            <person name="Loftus B."/>
            <person name="Xi Z."/>
            <person name="Megy K."/>
            <person name="Grabherr M."/>
            <person name="Ren Q."/>
            <person name="Zdobnov E.M."/>
            <person name="Lobo N.F."/>
            <person name="Campbell K.S."/>
            <person name="Brown S.E."/>
            <person name="Bonaldo M.F."/>
            <person name="Zhu J."/>
            <person name="Sinkins S.P."/>
            <person name="Hogenkamp D.G."/>
            <person name="Amedeo P."/>
            <person name="Arensburger P."/>
            <person name="Atkinson P.W."/>
            <person name="Bidwell S."/>
            <person name="Biedler J."/>
            <person name="Birney E."/>
            <person name="Bruggner R.V."/>
            <person name="Costas J."/>
            <person name="Coy M.R."/>
            <person name="Crabtree J."/>
            <person name="Crawford M."/>
            <person name="Debruyn B."/>
            <person name="Decaprio D."/>
            <person name="Eiglmeier K."/>
            <person name="Eisenstadt E."/>
            <person name="El-Dorry H."/>
            <person name="Gelbart W.M."/>
            <person name="Gomes S.L."/>
            <person name="Hammond M."/>
            <person name="Hannick L.I."/>
            <person name="Hogan J.R."/>
            <person name="Holmes M.H."/>
            <person name="Jaffe D."/>
            <person name="Johnston J.S."/>
            <person name="Kennedy R.C."/>
            <person name="Koo H."/>
            <person name="Kravitz S."/>
            <person name="Kriventseva E.V."/>
            <person name="Kulp D."/>
            <person name="Labutti K."/>
            <person name="Lee E."/>
            <person name="Li S."/>
            <person name="Lovin D.D."/>
            <person name="Mao C."/>
            <person name="Mauceli E."/>
            <person name="Menck C.F."/>
            <person name="Miller J.R."/>
            <person name="Montgomery P."/>
            <person name="Mori A."/>
            <person name="Nascimento A.L."/>
            <person name="Naveira H.F."/>
            <person name="Nusbaum C."/>
            <person name="O'leary S."/>
            <person name="Orvis J."/>
            <person name="Pertea M."/>
            <person name="Quesneville H."/>
            <person name="Reidenbach K.R."/>
            <person name="Rogers Y.H."/>
            <person name="Roth C.W."/>
            <person name="Schneider J.R."/>
            <person name="Schatz M."/>
            <person name="Shumway M."/>
            <person name="Stanke M."/>
            <person name="Stinson E.O."/>
            <person name="Tubio J.M."/>
            <person name="Vanzee J.P."/>
            <person name="Verjovski-Almeida S."/>
            <person name="Werner D."/>
            <person name="White O."/>
            <person name="Wyder S."/>
            <person name="Zeng Q."/>
            <person name="Zhao Q."/>
            <person name="Zhao Y."/>
            <person name="Hill C.A."/>
            <person name="Raikhel A.S."/>
            <person name="Soares M.B."/>
            <person name="Knudson D.L."/>
            <person name="Lee N.H."/>
            <person name="Galagan J."/>
            <person name="Salzberg S.L."/>
            <person name="Paulsen I.T."/>
            <person name="Dimopoulos G."/>
            <person name="Collins F.H."/>
            <person name="Birren B."/>
            <person name="Fraser-Liggett C.M."/>
            <person name="Severson D.W."/>
        </authorList>
    </citation>
    <scope>NUCLEOTIDE SEQUENCE [LARGE SCALE GENOMIC DNA]</scope>
    <source>
        <strain evidence="16">Liverpool</strain>
    </source>
</reference>
<keyword evidence="10" id="KW-0560">Oxidoreductase</keyword>
<keyword evidence="13" id="KW-0175">Coiled coil</keyword>
<evidence type="ECO:0000256" key="13">
    <source>
        <dbReference type="SAM" id="Coils"/>
    </source>
</evidence>
<evidence type="ECO:0000256" key="4">
    <source>
        <dbReference type="ARBA" id="ARBA00006511"/>
    </source>
</evidence>
<dbReference type="AlphaFoldDB" id="Q0IFD8"/>
<evidence type="ECO:0000256" key="5">
    <source>
        <dbReference type="ARBA" id="ARBA00012269"/>
    </source>
</evidence>
<dbReference type="HOGENOM" id="CLU_024155_1_1_1"/>
<keyword evidence="11" id="KW-0408">Iron</keyword>
<evidence type="ECO:0000256" key="3">
    <source>
        <dbReference type="ARBA" id="ARBA00004319"/>
    </source>
</evidence>
<dbReference type="OMA" id="WINERGQ"/>
<dbReference type="PANTHER" id="PTHR10869:SF244">
    <property type="entry name" value="PROLYL 4-HYDROXYLASE SUBUNIT ALPHA-2"/>
    <property type="match status" value="1"/>
</dbReference>
<comment type="similarity">
    <text evidence="4">Belongs to the P4HA family.</text>
</comment>
<feature type="non-terminal residue" evidence="16">
    <location>
        <position position="1"/>
    </location>
</feature>
<dbReference type="EMBL" id="CH477356">
    <property type="protein sequence ID" value="EAT42777.1"/>
    <property type="molecule type" value="Genomic_DNA"/>
</dbReference>
<comment type="cofactor">
    <cofactor evidence="1">
        <name>L-ascorbate</name>
        <dbReference type="ChEBI" id="CHEBI:38290"/>
    </cofactor>
</comment>
<dbReference type="GO" id="GO:0005788">
    <property type="term" value="C:endoplasmic reticulum lumen"/>
    <property type="evidence" value="ECO:0007669"/>
    <property type="project" value="UniProtKB-SubCell"/>
</dbReference>
<evidence type="ECO:0000256" key="12">
    <source>
        <dbReference type="ARBA" id="ARBA00023180"/>
    </source>
</evidence>
<dbReference type="PANTHER" id="PTHR10869">
    <property type="entry name" value="PROLYL 4-HYDROXYLASE ALPHA SUBUNIT"/>
    <property type="match status" value="1"/>
</dbReference>
<evidence type="ECO:0000259" key="15">
    <source>
        <dbReference type="PROSITE" id="PS51471"/>
    </source>
</evidence>
<dbReference type="GO" id="GO:0005506">
    <property type="term" value="F:iron ion binding"/>
    <property type="evidence" value="ECO:0007669"/>
    <property type="project" value="InterPro"/>
</dbReference>
<evidence type="ECO:0000256" key="11">
    <source>
        <dbReference type="ARBA" id="ARBA00023004"/>
    </source>
</evidence>
<dbReference type="EC" id="1.14.11.2" evidence="5"/>
<dbReference type="VEuPathDB" id="VectorBase:AAEL005714"/>
<dbReference type="Gene3D" id="2.60.120.620">
    <property type="entry name" value="q2cbj1_9rhob like domain"/>
    <property type="match status" value="1"/>
</dbReference>
<accession>Q0IFD8</accession>
<dbReference type="SMART" id="SM00702">
    <property type="entry name" value="P4Hc"/>
    <property type="match status" value="1"/>
</dbReference>
<keyword evidence="7" id="KW-0256">Endoplasmic reticulum</keyword>
<dbReference type="Gene3D" id="6.10.140.1460">
    <property type="match status" value="1"/>
</dbReference>
<dbReference type="eggNOG" id="KOG1591">
    <property type="taxonomic scope" value="Eukaryota"/>
</dbReference>
<dbReference type="SUPFAM" id="SSF48452">
    <property type="entry name" value="TPR-like"/>
    <property type="match status" value="1"/>
</dbReference>
<protein>
    <recommendedName>
        <fullName evidence="5">procollagen-proline 4-dioxygenase</fullName>
        <ecNumber evidence="5">1.14.11.2</ecNumber>
    </recommendedName>
</protein>
<evidence type="ECO:0000256" key="8">
    <source>
        <dbReference type="ARBA" id="ARBA00022896"/>
    </source>
</evidence>
<feature type="coiled-coil region" evidence="13">
    <location>
        <begin position="45"/>
        <end position="72"/>
    </location>
</feature>
<dbReference type="Gene3D" id="1.25.40.10">
    <property type="entry name" value="Tetratricopeptide repeat domain"/>
    <property type="match status" value="1"/>
</dbReference>
<evidence type="ECO:0000313" key="16">
    <source>
        <dbReference type="EMBL" id="EAT42777.1"/>
    </source>
</evidence>
<dbReference type="InterPro" id="IPR045054">
    <property type="entry name" value="P4HA-like"/>
</dbReference>
<keyword evidence="14" id="KW-0732">Signal</keyword>
<feature type="signal peptide" evidence="14">
    <location>
        <begin position="1"/>
        <end position="25"/>
    </location>
</feature>
<organism evidence="16 17">
    <name type="scientific">Aedes aegypti</name>
    <name type="common">Yellowfever mosquito</name>
    <name type="synonym">Culex aegypti</name>
    <dbReference type="NCBI Taxonomy" id="7159"/>
    <lineage>
        <taxon>Eukaryota</taxon>
        <taxon>Metazoa</taxon>
        <taxon>Ecdysozoa</taxon>
        <taxon>Arthropoda</taxon>
        <taxon>Hexapoda</taxon>
        <taxon>Insecta</taxon>
        <taxon>Pterygota</taxon>
        <taxon>Neoptera</taxon>
        <taxon>Endopterygota</taxon>
        <taxon>Diptera</taxon>
        <taxon>Nematocera</taxon>
        <taxon>Culicoidea</taxon>
        <taxon>Culicidae</taxon>
        <taxon>Culicinae</taxon>
        <taxon>Aedini</taxon>
        <taxon>Aedes</taxon>
        <taxon>Stegomyia</taxon>
    </lineage>
</organism>
<dbReference type="Proteomes" id="UP000682892">
    <property type="component" value="Unassembled WGS sequence"/>
</dbReference>
<dbReference type="GO" id="GO:0031418">
    <property type="term" value="F:L-ascorbic acid binding"/>
    <property type="evidence" value="ECO:0007669"/>
    <property type="project" value="UniProtKB-KW"/>
</dbReference>
<dbReference type="InterPro" id="IPR044862">
    <property type="entry name" value="Pro_4_hyd_alph_FE2OG_OXY"/>
</dbReference>
<dbReference type="FunFam" id="2.60.120.620:FF:000001">
    <property type="entry name" value="Prolyl 4-hydroxylase subunit alpha 2"/>
    <property type="match status" value="1"/>
</dbReference>
<evidence type="ECO:0000256" key="10">
    <source>
        <dbReference type="ARBA" id="ARBA00023002"/>
    </source>
</evidence>
<dbReference type="Pfam" id="PF13640">
    <property type="entry name" value="2OG-FeII_Oxy_3"/>
    <property type="match status" value="1"/>
</dbReference>
<name>Q0IFD8_AEDAE</name>
<evidence type="ECO:0000256" key="6">
    <source>
        <dbReference type="ARBA" id="ARBA00022723"/>
    </source>
</evidence>
<dbReference type="Pfam" id="PF23558">
    <property type="entry name" value="TPR_P4H"/>
    <property type="match status" value="1"/>
</dbReference>
<evidence type="ECO:0000313" key="17">
    <source>
        <dbReference type="Proteomes" id="UP000682892"/>
    </source>
</evidence>